<dbReference type="PANTHER" id="PTHR12526">
    <property type="entry name" value="GLYCOSYLTRANSFERASE"/>
    <property type="match status" value="1"/>
</dbReference>
<evidence type="ECO:0000256" key="1">
    <source>
        <dbReference type="ARBA" id="ARBA00022676"/>
    </source>
</evidence>
<keyword evidence="2 4" id="KW-0808">Transferase</keyword>
<dbReference type="SUPFAM" id="SSF53756">
    <property type="entry name" value="UDP-Glycosyltransferase/glycogen phosphorylase"/>
    <property type="match status" value="1"/>
</dbReference>
<dbReference type="GO" id="GO:0016757">
    <property type="term" value="F:glycosyltransferase activity"/>
    <property type="evidence" value="ECO:0007669"/>
    <property type="project" value="UniProtKB-KW"/>
</dbReference>
<keyword evidence="1" id="KW-0328">Glycosyltransferase</keyword>
<dbReference type="Proteomes" id="UP000291591">
    <property type="component" value="Unassembled WGS sequence"/>
</dbReference>
<evidence type="ECO:0000313" key="5">
    <source>
        <dbReference type="Proteomes" id="UP000291591"/>
    </source>
</evidence>
<dbReference type="InterPro" id="IPR028098">
    <property type="entry name" value="Glyco_trans_4-like_N"/>
</dbReference>
<dbReference type="Pfam" id="PF13692">
    <property type="entry name" value="Glyco_trans_1_4"/>
    <property type="match status" value="1"/>
</dbReference>
<dbReference type="RefSeq" id="WP_130292014.1">
    <property type="nucleotide sequence ID" value="NZ_SHKL01000001.1"/>
</dbReference>
<evidence type="ECO:0000256" key="2">
    <source>
        <dbReference type="ARBA" id="ARBA00022679"/>
    </source>
</evidence>
<comment type="caution">
    <text evidence="4">The sequence shown here is derived from an EMBL/GenBank/DDBJ whole genome shotgun (WGS) entry which is preliminary data.</text>
</comment>
<proteinExistence type="predicted"/>
<accession>A0A4Q7V599</accession>
<feature type="domain" description="Glycosyltransferase subfamily 4-like N-terminal" evidence="3">
    <location>
        <begin position="19"/>
        <end position="186"/>
    </location>
</feature>
<protein>
    <submittedName>
        <fullName evidence="4">Glycosyltransferase involved in cell wall biosynthesis</fullName>
    </submittedName>
</protein>
<dbReference type="EMBL" id="SHKL01000001">
    <property type="protein sequence ID" value="RZT87933.1"/>
    <property type="molecule type" value="Genomic_DNA"/>
</dbReference>
<dbReference type="Gene3D" id="3.40.50.2000">
    <property type="entry name" value="Glycogen Phosphorylase B"/>
    <property type="match status" value="2"/>
</dbReference>
<keyword evidence="5" id="KW-1185">Reference proteome</keyword>
<gene>
    <name evidence="4" type="ORF">EV383_4865</name>
</gene>
<dbReference type="OrthoDB" id="3199616at2"/>
<dbReference type="CDD" id="cd03801">
    <property type="entry name" value="GT4_PimA-like"/>
    <property type="match status" value="1"/>
</dbReference>
<dbReference type="AlphaFoldDB" id="A0A4Q7V599"/>
<dbReference type="PANTHER" id="PTHR12526:SF636">
    <property type="entry name" value="BLL3647 PROTEIN"/>
    <property type="match status" value="1"/>
</dbReference>
<name>A0A4Q7V599_PSEST</name>
<evidence type="ECO:0000313" key="4">
    <source>
        <dbReference type="EMBL" id="RZT87933.1"/>
    </source>
</evidence>
<sequence>MTPLPTTPRVAFTLTQDRGGPVDVCLALATELVRTGAADVRVFGPPPARGTGTLSEHWTTTGVDTKLDVAAARALHAQLRAWRPDVVHAQDRRAGLVLTGMRWSRDRPRLLQTYHGVPEDVTEPWFRGLPAATSPSRYTRATLAADAVVGRVLDRTVVPSEPMRRFLHDRLRLPAGRLVHVDNGLELGPPQPPQRPVRRLLVVGLLLARKGIGDLLAALARPGTMPADAHLTIAGDGPERAAIASLAAGFGGRVEMLGFRSDVPELMRAADAVVVPSRMEQQPLVVIEAMAAGKPVVATDTGDVATMLDDPRLLAVPGDVDSLAAALRRLFDDPDPAATGRALARRAADRYSAATAARAHLDLYTALTGADAPAGRAA</sequence>
<dbReference type="Pfam" id="PF13439">
    <property type="entry name" value="Glyco_transf_4"/>
    <property type="match status" value="1"/>
</dbReference>
<organism evidence="4 5">
    <name type="scientific">Pseudonocardia sediminis</name>
    <dbReference type="NCBI Taxonomy" id="1397368"/>
    <lineage>
        <taxon>Bacteria</taxon>
        <taxon>Bacillati</taxon>
        <taxon>Actinomycetota</taxon>
        <taxon>Actinomycetes</taxon>
        <taxon>Pseudonocardiales</taxon>
        <taxon>Pseudonocardiaceae</taxon>
        <taxon>Pseudonocardia</taxon>
    </lineage>
</organism>
<reference evidence="4 5" key="1">
    <citation type="submission" date="2019-02" db="EMBL/GenBank/DDBJ databases">
        <title>Sequencing the genomes of 1000 actinobacteria strains.</title>
        <authorList>
            <person name="Klenk H.-P."/>
        </authorList>
    </citation>
    <scope>NUCLEOTIDE SEQUENCE [LARGE SCALE GENOMIC DNA]</scope>
    <source>
        <strain evidence="4 5">DSM 45779</strain>
    </source>
</reference>
<evidence type="ECO:0000259" key="3">
    <source>
        <dbReference type="Pfam" id="PF13439"/>
    </source>
</evidence>